<feature type="binding site" evidence="3">
    <location>
        <position position="40"/>
    </location>
    <ligand>
        <name>substrate</name>
    </ligand>
</feature>
<dbReference type="GO" id="GO:0006559">
    <property type="term" value="P:L-phenylalanine catabolic process"/>
    <property type="evidence" value="ECO:0007669"/>
    <property type="project" value="UniProtKB-UniRule"/>
</dbReference>
<proteinExistence type="inferred from homology"/>
<feature type="binding site" evidence="4">
    <location>
        <position position="114"/>
    </location>
    <ligand>
        <name>Ca(2+)</name>
        <dbReference type="ChEBI" id="CHEBI:29108"/>
    </ligand>
</feature>
<dbReference type="AlphaFoldDB" id="A0A9P6THL8"/>
<keyword evidence="4 5" id="KW-0479">Metal-binding</keyword>
<comment type="similarity">
    <text evidence="1 5">Belongs to the FAH family.</text>
</comment>
<comment type="caution">
    <text evidence="7">The sequence shown here is derived from an EMBL/GenBank/DDBJ whole genome shotgun (WGS) entry which is preliminary data.</text>
</comment>
<feature type="binding site" evidence="4">
    <location>
        <position position="116"/>
    </location>
    <ligand>
        <name>Ca(2+)</name>
        <dbReference type="ChEBI" id="CHEBI:29108"/>
    </ligand>
</feature>
<dbReference type="InterPro" id="IPR011234">
    <property type="entry name" value="Fumarylacetoacetase-like_C"/>
</dbReference>
<keyword evidence="8" id="KW-1185">Reference proteome</keyword>
<gene>
    <name evidence="7" type="ORF">CROQUDRAFT_36064</name>
</gene>
<dbReference type="InterPro" id="IPR005959">
    <property type="entry name" value="Fumarylacetoacetase"/>
</dbReference>
<dbReference type="EMBL" id="MU167210">
    <property type="protein sequence ID" value="KAG0151885.1"/>
    <property type="molecule type" value="Genomic_DNA"/>
</dbReference>
<feature type="active site" description="Proton acceptor" evidence="2">
    <location>
        <position position="45"/>
    </location>
</feature>
<feature type="binding site" evidence="4">
    <location>
        <position position="172"/>
    </location>
    <ligand>
        <name>Mg(2+)</name>
        <dbReference type="ChEBI" id="CHEBI:18420"/>
    </ligand>
</feature>
<dbReference type="EC" id="3.7.1.2" evidence="5"/>
<comment type="catalytic activity">
    <reaction evidence="5">
        <text>4-fumarylacetoacetate + H2O = acetoacetate + fumarate + H(+)</text>
        <dbReference type="Rhea" id="RHEA:10244"/>
        <dbReference type="ChEBI" id="CHEBI:13705"/>
        <dbReference type="ChEBI" id="CHEBI:15377"/>
        <dbReference type="ChEBI" id="CHEBI:15378"/>
        <dbReference type="ChEBI" id="CHEBI:18034"/>
        <dbReference type="ChEBI" id="CHEBI:29806"/>
        <dbReference type="EC" id="3.7.1.2"/>
    </reaction>
</comment>
<dbReference type="GO" id="GO:0006572">
    <property type="term" value="P:L-tyrosine catabolic process"/>
    <property type="evidence" value="ECO:0007669"/>
    <property type="project" value="UniProtKB-UniRule"/>
</dbReference>
<keyword evidence="4 5" id="KW-0106">Calcium</keyword>
<sequence>MLQADSSLANDGMTRTKLFHSQAEVTIHLPLDVGDYTDFFASEDHMINAATIFVGSRDNAMLLNWSHVPMAYHGRSSTIIVSRYAIARPVGQTRPGSSSDGIPCFGPTSQFDYELEVGYVIGGLANARGEPISLSRARDRIFGALILFCLEHFSAREIQAWESYPLGPFLGKNFATTISAWVVQAEALGLATFSCEPQAPAPLPYLQEREPTTWDLEVVAKVRGAEEAWTRTSVSNLKTLRWTAIQMITHHSVGGCCLRPGDLLGTGTISGNTVESLGCLLERTRGGTETWSLKHGQKRTWLEDGDLRKC</sequence>
<feature type="binding site" evidence="3">
    <location>
        <position position="159"/>
    </location>
    <ligand>
        <name>substrate</name>
    </ligand>
</feature>
<evidence type="ECO:0000256" key="3">
    <source>
        <dbReference type="PIRSR" id="PIRSR605959-2"/>
    </source>
</evidence>
<dbReference type="Pfam" id="PF01557">
    <property type="entry name" value="FAA_hydrolase"/>
    <property type="match status" value="1"/>
</dbReference>
<evidence type="ECO:0000259" key="6">
    <source>
        <dbReference type="Pfam" id="PF01557"/>
    </source>
</evidence>
<reference evidence="7" key="1">
    <citation type="submission" date="2013-11" db="EMBL/GenBank/DDBJ databases">
        <title>Genome sequence of the fusiform rust pathogen reveals effectors for host alternation and coevolution with pine.</title>
        <authorList>
            <consortium name="DOE Joint Genome Institute"/>
            <person name="Smith K."/>
            <person name="Pendleton A."/>
            <person name="Kubisiak T."/>
            <person name="Anderson C."/>
            <person name="Salamov A."/>
            <person name="Aerts A."/>
            <person name="Riley R."/>
            <person name="Clum A."/>
            <person name="Lindquist E."/>
            <person name="Ence D."/>
            <person name="Campbell M."/>
            <person name="Kronenberg Z."/>
            <person name="Feau N."/>
            <person name="Dhillon B."/>
            <person name="Hamelin R."/>
            <person name="Burleigh J."/>
            <person name="Smith J."/>
            <person name="Yandell M."/>
            <person name="Nelson C."/>
            <person name="Grigoriev I."/>
            <person name="Davis J."/>
        </authorList>
    </citation>
    <scope>NUCLEOTIDE SEQUENCE</scope>
    <source>
        <strain evidence="7">G11</strain>
    </source>
</reference>
<evidence type="ECO:0000256" key="4">
    <source>
        <dbReference type="PIRSR" id="PIRSR605959-3"/>
    </source>
</evidence>
<dbReference type="PANTHER" id="PTHR43069:SF2">
    <property type="entry name" value="FUMARYLACETOACETASE"/>
    <property type="match status" value="1"/>
</dbReference>
<dbReference type="PANTHER" id="PTHR43069">
    <property type="entry name" value="FUMARYLACETOACETASE"/>
    <property type="match status" value="1"/>
</dbReference>
<feature type="binding site" evidence="4">
    <location>
        <position position="176"/>
    </location>
    <ligand>
        <name>Mg(2+)</name>
        <dbReference type="ChEBI" id="CHEBI:18420"/>
    </ligand>
</feature>
<dbReference type="Gene3D" id="3.90.850.10">
    <property type="entry name" value="Fumarylacetoacetase-like, C-terminal domain"/>
    <property type="match status" value="1"/>
</dbReference>
<comment type="cofactor">
    <cofactor evidence="5">
        <name>Mg(2+)</name>
        <dbReference type="ChEBI" id="CHEBI:18420"/>
    </cofactor>
    <cofactor evidence="5">
        <name>Ca(2+)</name>
        <dbReference type="ChEBI" id="CHEBI:29108"/>
    </cofactor>
</comment>
<name>A0A9P6THL8_9BASI</name>
<dbReference type="SUPFAM" id="SSF56529">
    <property type="entry name" value="FAH"/>
    <property type="match status" value="1"/>
</dbReference>
<feature type="binding site" evidence="4">
    <location>
        <position position="38"/>
    </location>
    <ligand>
        <name>Ca(2+)</name>
        <dbReference type="ChEBI" id="CHEBI:29108"/>
    </ligand>
</feature>
<evidence type="ECO:0000256" key="2">
    <source>
        <dbReference type="PIRSR" id="PIRSR605959-1"/>
    </source>
</evidence>
<feature type="domain" description="Fumarylacetoacetase-like C-terminal" evidence="6">
    <location>
        <begin position="62"/>
        <end position="307"/>
    </location>
</feature>
<protein>
    <recommendedName>
        <fullName evidence="5">Fumarylacetoacetase</fullName>
        <ecNumber evidence="5">3.7.1.2</ecNumber>
    </recommendedName>
    <alternativeName>
        <fullName evidence="5">Fumarylacetoacetate hydrolase</fullName>
    </alternativeName>
</protein>
<dbReference type="GO" id="GO:1902000">
    <property type="term" value="P:homogentisate catabolic process"/>
    <property type="evidence" value="ECO:0007669"/>
    <property type="project" value="TreeGrafter"/>
</dbReference>
<organism evidence="7 8">
    <name type="scientific">Cronartium quercuum f. sp. fusiforme G11</name>
    <dbReference type="NCBI Taxonomy" id="708437"/>
    <lineage>
        <taxon>Eukaryota</taxon>
        <taxon>Fungi</taxon>
        <taxon>Dikarya</taxon>
        <taxon>Basidiomycota</taxon>
        <taxon>Pucciniomycotina</taxon>
        <taxon>Pucciniomycetes</taxon>
        <taxon>Pucciniales</taxon>
        <taxon>Coleosporiaceae</taxon>
        <taxon>Cronartium</taxon>
    </lineage>
</organism>
<keyword evidence="5" id="KW-0585">Phenylalanine catabolism</keyword>
<evidence type="ECO:0000256" key="1">
    <source>
        <dbReference type="ARBA" id="ARBA00010211"/>
    </source>
</evidence>
<keyword evidence="5" id="KW-0378">Hydrolase</keyword>
<dbReference type="GO" id="GO:0004334">
    <property type="term" value="F:fumarylacetoacetase activity"/>
    <property type="evidence" value="ECO:0007669"/>
    <property type="project" value="UniProtKB-UniRule"/>
</dbReference>
<comment type="pathway">
    <text evidence="5">Amino-acid degradation; L-phenylalanine degradation; acetoacetate and fumarate from L-phenylalanine: step 6/6.</text>
</comment>
<evidence type="ECO:0000256" key="5">
    <source>
        <dbReference type="RuleBase" id="RU366008"/>
    </source>
</evidence>
<dbReference type="OrthoDB" id="411064at2759"/>
<dbReference type="GO" id="GO:0046872">
    <property type="term" value="F:metal ion binding"/>
    <property type="evidence" value="ECO:0007669"/>
    <property type="project" value="UniProtKB-UniRule"/>
</dbReference>
<dbReference type="InterPro" id="IPR036663">
    <property type="entry name" value="Fumarylacetoacetase_C_sf"/>
</dbReference>
<accession>A0A9P6THL8</accession>
<keyword evidence="4 5" id="KW-0460">Magnesium</keyword>
<feature type="binding site" evidence="3">
    <location>
        <position position="268"/>
    </location>
    <ligand>
        <name>substrate</name>
    </ligand>
</feature>
<dbReference type="Proteomes" id="UP000886653">
    <property type="component" value="Unassembled WGS sequence"/>
</dbReference>
<evidence type="ECO:0000313" key="7">
    <source>
        <dbReference type="EMBL" id="KAG0151885.1"/>
    </source>
</evidence>
<keyword evidence="5" id="KW-0828">Tyrosine catabolism</keyword>
<evidence type="ECO:0000313" key="8">
    <source>
        <dbReference type="Proteomes" id="UP000886653"/>
    </source>
</evidence>